<feature type="compositionally biased region" description="Polar residues" evidence="11">
    <location>
        <begin position="603"/>
        <end position="616"/>
    </location>
</feature>
<keyword evidence="5" id="KW-0805">Transcription regulation</keyword>
<evidence type="ECO:0000256" key="3">
    <source>
        <dbReference type="ARBA" id="ARBA00022692"/>
    </source>
</evidence>
<dbReference type="PROSITE" id="PS51005">
    <property type="entry name" value="NAC"/>
    <property type="match status" value="1"/>
</dbReference>
<reference evidence="14" key="1">
    <citation type="submission" date="2023-05" db="EMBL/GenBank/DDBJ databases">
        <title>Nepenthes gracilis genome sequencing.</title>
        <authorList>
            <person name="Fukushima K."/>
        </authorList>
    </citation>
    <scope>NUCLEOTIDE SEQUENCE</scope>
    <source>
        <strain evidence="14">SING2019-196</strain>
    </source>
</reference>
<keyword evidence="7 12" id="KW-0472">Membrane</keyword>
<feature type="transmembrane region" description="Helical" evidence="12">
    <location>
        <begin position="668"/>
        <end position="687"/>
    </location>
</feature>
<evidence type="ECO:0000256" key="12">
    <source>
        <dbReference type="SAM" id="Phobius"/>
    </source>
</evidence>
<evidence type="ECO:0000256" key="9">
    <source>
        <dbReference type="ARBA" id="ARBA00023163"/>
    </source>
</evidence>
<evidence type="ECO:0000256" key="5">
    <source>
        <dbReference type="ARBA" id="ARBA00023015"/>
    </source>
</evidence>
<feature type="domain" description="NAC" evidence="13">
    <location>
        <begin position="9"/>
        <end position="160"/>
    </location>
</feature>
<evidence type="ECO:0000256" key="1">
    <source>
        <dbReference type="ARBA" id="ARBA00004123"/>
    </source>
</evidence>
<gene>
    <name evidence="14" type="ORF">Nepgr_010921</name>
</gene>
<dbReference type="GO" id="GO:0006355">
    <property type="term" value="P:regulation of DNA-templated transcription"/>
    <property type="evidence" value="ECO:0007669"/>
    <property type="project" value="InterPro"/>
</dbReference>
<feature type="compositionally biased region" description="Polar residues" evidence="11">
    <location>
        <begin position="181"/>
        <end position="190"/>
    </location>
</feature>
<name>A0AAD3SE42_NEPGR</name>
<dbReference type="SUPFAM" id="SSF101941">
    <property type="entry name" value="NAC domain"/>
    <property type="match status" value="1"/>
</dbReference>
<dbReference type="AlphaFoldDB" id="A0AAD3SE42"/>
<dbReference type="FunFam" id="2.170.150.80:FF:000002">
    <property type="entry name" value="Nac domain-containing protein 86"/>
    <property type="match status" value="1"/>
</dbReference>
<dbReference type="PANTHER" id="PTHR31744:SF216">
    <property type="entry name" value="NAC TRANSCRIPTION FACTOR"/>
    <property type="match status" value="1"/>
</dbReference>
<feature type="compositionally biased region" description="Acidic residues" evidence="11">
    <location>
        <begin position="168"/>
        <end position="179"/>
    </location>
</feature>
<keyword evidence="6" id="KW-0238">DNA-binding</keyword>
<dbReference type="Pfam" id="PF02365">
    <property type="entry name" value="NAM"/>
    <property type="match status" value="1"/>
</dbReference>
<comment type="caution">
    <text evidence="14">The sequence shown here is derived from an EMBL/GenBank/DDBJ whole genome shotgun (WGS) entry which is preliminary data.</text>
</comment>
<dbReference type="InterPro" id="IPR003441">
    <property type="entry name" value="NAC-dom"/>
</dbReference>
<feature type="region of interest" description="Disordered" evidence="11">
    <location>
        <begin position="594"/>
        <end position="616"/>
    </location>
</feature>
<dbReference type="Gene3D" id="2.170.150.80">
    <property type="entry name" value="NAC domain"/>
    <property type="match status" value="1"/>
</dbReference>
<evidence type="ECO:0000256" key="10">
    <source>
        <dbReference type="ARBA" id="ARBA00023242"/>
    </source>
</evidence>
<evidence type="ECO:0000256" key="8">
    <source>
        <dbReference type="ARBA" id="ARBA00023159"/>
    </source>
</evidence>
<keyword evidence="4 12" id="KW-1133">Transmembrane helix</keyword>
<dbReference type="InterPro" id="IPR036093">
    <property type="entry name" value="NAC_dom_sf"/>
</dbReference>
<evidence type="ECO:0000256" key="7">
    <source>
        <dbReference type="ARBA" id="ARBA00023136"/>
    </source>
</evidence>
<organism evidence="14 15">
    <name type="scientific">Nepenthes gracilis</name>
    <name type="common">Slender pitcher plant</name>
    <dbReference type="NCBI Taxonomy" id="150966"/>
    <lineage>
        <taxon>Eukaryota</taxon>
        <taxon>Viridiplantae</taxon>
        <taxon>Streptophyta</taxon>
        <taxon>Embryophyta</taxon>
        <taxon>Tracheophyta</taxon>
        <taxon>Spermatophyta</taxon>
        <taxon>Magnoliopsida</taxon>
        <taxon>eudicotyledons</taxon>
        <taxon>Gunneridae</taxon>
        <taxon>Pentapetalae</taxon>
        <taxon>Caryophyllales</taxon>
        <taxon>Nepenthaceae</taxon>
        <taxon>Nepenthes</taxon>
    </lineage>
</organism>
<proteinExistence type="predicted"/>
<dbReference type="PANTHER" id="PTHR31744">
    <property type="entry name" value="PROTEIN CUP-SHAPED COTYLEDON 2-RELATED"/>
    <property type="match status" value="1"/>
</dbReference>
<evidence type="ECO:0000256" key="2">
    <source>
        <dbReference type="ARBA" id="ARBA00004167"/>
    </source>
</evidence>
<dbReference type="GO" id="GO:0005634">
    <property type="term" value="C:nucleus"/>
    <property type="evidence" value="ECO:0007669"/>
    <property type="project" value="UniProtKB-SubCell"/>
</dbReference>
<evidence type="ECO:0000256" key="4">
    <source>
        <dbReference type="ARBA" id="ARBA00022989"/>
    </source>
</evidence>
<keyword evidence="15" id="KW-1185">Reference proteome</keyword>
<feature type="region of interest" description="Disordered" evidence="11">
    <location>
        <begin position="163"/>
        <end position="225"/>
    </location>
</feature>
<protein>
    <recommendedName>
        <fullName evidence="13">NAC domain-containing protein</fullName>
    </recommendedName>
</protein>
<dbReference type="GO" id="GO:0000976">
    <property type="term" value="F:transcription cis-regulatory region binding"/>
    <property type="evidence" value="ECO:0007669"/>
    <property type="project" value="UniProtKB-ARBA"/>
</dbReference>
<accession>A0AAD3SE42</accession>
<keyword evidence="3 12" id="KW-0812">Transmembrane</keyword>
<keyword evidence="10" id="KW-0539">Nucleus</keyword>
<dbReference type="EMBL" id="BSYO01000008">
    <property type="protein sequence ID" value="GMH09081.1"/>
    <property type="molecule type" value="Genomic_DNA"/>
</dbReference>
<evidence type="ECO:0000259" key="13">
    <source>
        <dbReference type="PROSITE" id="PS51005"/>
    </source>
</evidence>
<comment type="subcellular location">
    <subcellularLocation>
        <location evidence="2">Membrane</location>
        <topology evidence="2">Single-pass membrane protein</topology>
    </subcellularLocation>
    <subcellularLocation>
        <location evidence="1">Nucleus</location>
    </subcellularLocation>
</comment>
<dbReference type="GO" id="GO:0016020">
    <property type="term" value="C:membrane"/>
    <property type="evidence" value="ECO:0007669"/>
    <property type="project" value="UniProtKB-SubCell"/>
</dbReference>
<evidence type="ECO:0000256" key="6">
    <source>
        <dbReference type="ARBA" id="ARBA00023125"/>
    </source>
</evidence>
<evidence type="ECO:0000313" key="14">
    <source>
        <dbReference type="EMBL" id="GMH09081.1"/>
    </source>
</evidence>
<evidence type="ECO:0000256" key="11">
    <source>
        <dbReference type="SAM" id="MobiDB-lite"/>
    </source>
</evidence>
<keyword evidence="9" id="KW-0804">Transcription</keyword>
<sequence length="693" mass="76925">MEVLPFQSLPLGFRFRPTDVELIDHYLRLKINGNDKDVSAIREVDVCKVEPWDLPDLSMIKTTDREWFFFCPRDRKYPNGQRSNRATCAGYWKATGKDRKIVSRRLGLIGMKKTLVFHMGRAPMGQRTCWIIHEYRSTLRELDGTQPGQGAFVICRLFKKHDDKKQEDDNEGSDCDEGETLVSSRNATNTSHEDLPSEPGLVQESPVSGGHTEEQPPARSDNCGVEVSDQTASYILPAPKEDSNLDEALKYFYDPQGPPSPLHHMHMELVSAKMATPLDSGFGNGYSGMQFQTAGNGKDPISDFLESVLNNPDDYPFEETKGQGAPFFEGVLWNNNSISQRDLFIKESGSCSGSDMEGTQAQEDSNLDEALKYFYDPQEPPSPLHHMHMELVSAKMAPPLDSGFGNGYSGMQFQTAGYGKDPISDFPDSVLINPDDDYPFEETEGQGAPFSESVLWNNNSISPRDLFIKESGSCSRSDMEGTQAQHDVAFLRHVSVCSLGDKQGENLHSKQDMAFADDDIFSDAALSRFCNLPHSFQEPSACSTELVDYNIKLESGIKIRTHLRRSHPTTPNIVEQGTALRRIRLHNVLECNTQDHEAEPTHTKASGLSTQDGENSCPGNELSGLMGVNVKLSSAFFTSLSKGYARMIRNVHIRSIGVSSRRVSSPSILGVVAMVVVLFMVFIALCTQNTSLV</sequence>
<evidence type="ECO:0000313" key="15">
    <source>
        <dbReference type="Proteomes" id="UP001279734"/>
    </source>
</evidence>
<dbReference type="Proteomes" id="UP001279734">
    <property type="component" value="Unassembled WGS sequence"/>
</dbReference>
<keyword evidence="8" id="KW-0010">Activator</keyword>